<dbReference type="RefSeq" id="WP_179243304.1">
    <property type="nucleotide sequence ID" value="NZ_CP058595.1"/>
</dbReference>
<dbReference type="EMBL" id="CP058595">
    <property type="protein sequence ID" value="QLG47026.1"/>
    <property type="molecule type" value="Genomic_DNA"/>
</dbReference>
<protein>
    <recommendedName>
        <fullName evidence="4">Nuclear transport factor 2 family protein</fullName>
    </recommendedName>
</protein>
<keyword evidence="3" id="KW-1185">Reference proteome</keyword>
<reference evidence="2 3" key="1">
    <citation type="journal article" date="2006" name="Int. J. Syst. Evol. Microbiol.">
        <title>Costertonia aggregata gen. nov., sp. nov., a mesophilic marine bacterium of the family Flavobacteriaceae, isolated from a mature biofilm.</title>
        <authorList>
            <person name="Kwon K.K."/>
            <person name="Lee Y.K."/>
            <person name="Lee H.K."/>
        </authorList>
    </citation>
    <scope>NUCLEOTIDE SEQUENCE [LARGE SCALE GENOMIC DNA]</scope>
    <source>
        <strain evidence="2 3">KCCM 42265</strain>
    </source>
</reference>
<accession>A0A7H9AUB6</accession>
<evidence type="ECO:0000313" key="3">
    <source>
        <dbReference type="Proteomes" id="UP000509302"/>
    </source>
</evidence>
<dbReference type="Proteomes" id="UP000509302">
    <property type="component" value="Chromosome"/>
</dbReference>
<dbReference type="KEGG" id="cagg:HYG79_17250"/>
<feature type="signal peptide" evidence="1">
    <location>
        <begin position="1"/>
        <end position="21"/>
    </location>
</feature>
<evidence type="ECO:0008006" key="4">
    <source>
        <dbReference type="Google" id="ProtNLM"/>
    </source>
</evidence>
<sequence>MKPIPKLLFLVFTLFSVCVYTQQTSIAFESNGRSPKETEQNPFKKFIGEWTLKNDDWTQNWGNGTETIKIPKHHTISREINTSNSLLSIIDGPEPNGHIFWSYNPNTEVVQHLSSFGTVRAGNGVGTINENGDVNLKLSFEGEPNGTYRIYHYIWLDDDQYHMKSVQYDENDQPTGLFYEGRFVRVPNTGKAQLEKEIMNILGVLDDNELSIEKQLEVYSDEIIHMALDAKVIDNKESLKKYLEQQRLYGTTDMTHQIVTVEDHNGAVLMQGAVKGTFHPSNGDSALTFETKNLFVFGREKGVLKIKKIIYNSSPAD</sequence>
<gene>
    <name evidence="2" type="ORF">HYG79_17250</name>
</gene>
<feature type="chain" id="PRO_5028863910" description="Nuclear transport factor 2 family protein" evidence="1">
    <location>
        <begin position="22"/>
        <end position="317"/>
    </location>
</feature>
<organism evidence="2 3">
    <name type="scientific">Costertonia aggregata</name>
    <dbReference type="NCBI Taxonomy" id="343403"/>
    <lineage>
        <taxon>Bacteria</taxon>
        <taxon>Pseudomonadati</taxon>
        <taxon>Bacteroidota</taxon>
        <taxon>Flavobacteriia</taxon>
        <taxon>Flavobacteriales</taxon>
        <taxon>Flavobacteriaceae</taxon>
        <taxon>Costertonia</taxon>
    </lineage>
</organism>
<proteinExistence type="predicted"/>
<keyword evidence="1" id="KW-0732">Signal</keyword>
<evidence type="ECO:0000313" key="2">
    <source>
        <dbReference type="EMBL" id="QLG47026.1"/>
    </source>
</evidence>
<name>A0A7H9AUB6_9FLAO</name>
<evidence type="ECO:0000256" key="1">
    <source>
        <dbReference type="SAM" id="SignalP"/>
    </source>
</evidence>
<dbReference type="AlphaFoldDB" id="A0A7H9AUB6"/>
<dbReference type="Gene3D" id="3.10.450.50">
    <property type="match status" value="1"/>
</dbReference>